<dbReference type="GO" id="GO:0032259">
    <property type="term" value="P:methylation"/>
    <property type="evidence" value="ECO:0007669"/>
    <property type="project" value="UniProtKB-KW"/>
</dbReference>
<name>W6K4T8_9MICO</name>
<dbReference type="EMBL" id="CAJA01000511">
    <property type="protein sequence ID" value="CCH75589.1"/>
    <property type="molecule type" value="Genomic_DNA"/>
</dbReference>
<feature type="domain" description="Methyltransferase type 11" evidence="1">
    <location>
        <begin position="56"/>
        <end position="152"/>
    </location>
</feature>
<reference evidence="2 3" key="1">
    <citation type="journal article" date="2013" name="ISME J.">
        <title>A metabolic model for members of the genus Tetrasphaera involved in enhanced biological phosphorus removal.</title>
        <authorList>
            <person name="Kristiansen R."/>
            <person name="Nguyen H.T.T."/>
            <person name="Saunders A.M."/>
            <person name="Nielsen J.L."/>
            <person name="Wimmer R."/>
            <person name="Le V.Q."/>
            <person name="McIlroy S.J."/>
            <person name="Petrovski S."/>
            <person name="Seviour R.J."/>
            <person name="Calteau A."/>
            <person name="Nielsen K.L."/>
            <person name="Nielsen P.H."/>
        </authorList>
    </citation>
    <scope>NUCLEOTIDE SEQUENCE [LARGE SCALE GENOMIC DNA]</scope>
    <source>
        <strain evidence="2 3">Ben110</strain>
    </source>
</reference>
<dbReference type="InterPro" id="IPR050508">
    <property type="entry name" value="Methyltransf_Superfamily"/>
</dbReference>
<gene>
    <name evidence="2" type="ORF">BN11_830002</name>
</gene>
<keyword evidence="2" id="KW-0489">Methyltransferase</keyword>
<keyword evidence="2" id="KW-0808">Transferase</keyword>
<comment type="caution">
    <text evidence="2">The sequence shown here is derived from an EMBL/GenBank/DDBJ whole genome shotgun (WGS) entry which is preliminary data.</text>
</comment>
<evidence type="ECO:0000313" key="3">
    <source>
        <dbReference type="Proteomes" id="UP000035763"/>
    </source>
</evidence>
<dbReference type="InterPro" id="IPR013216">
    <property type="entry name" value="Methyltransf_11"/>
</dbReference>
<dbReference type="SUPFAM" id="SSF53335">
    <property type="entry name" value="S-adenosyl-L-methionine-dependent methyltransferases"/>
    <property type="match status" value="1"/>
</dbReference>
<dbReference type="RefSeq" id="WP_048696157.1">
    <property type="nucleotide sequence ID" value="NZ_HG764815.1"/>
</dbReference>
<dbReference type="Pfam" id="PF08241">
    <property type="entry name" value="Methyltransf_11"/>
    <property type="match status" value="1"/>
</dbReference>
<dbReference type="Proteomes" id="UP000035763">
    <property type="component" value="Unassembled WGS sequence"/>
</dbReference>
<protein>
    <submittedName>
        <fullName evidence="2">Methyltransferase type 11</fullName>
    </submittedName>
</protein>
<accession>W6K4T8</accession>
<dbReference type="InterPro" id="IPR029063">
    <property type="entry name" value="SAM-dependent_MTases_sf"/>
</dbReference>
<dbReference type="GO" id="GO:0008757">
    <property type="term" value="F:S-adenosylmethionine-dependent methyltransferase activity"/>
    <property type="evidence" value="ECO:0007669"/>
    <property type="project" value="InterPro"/>
</dbReference>
<dbReference type="PANTHER" id="PTHR42912">
    <property type="entry name" value="METHYLTRANSFERASE"/>
    <property type="match status" value="1"/>
</dbReference>
<evidence type="ECO:0000313" key="2">
    <source>
        <dbReference type="EMBL" id="CCH75589.1"/>
    </source>
</evidence>
<evidence type="ECO:0000259" key="1">
    <source>
        <dbReference type="Pfam" id="PF08241"/>
    </source>
</evidence>
<dbReference type="STRING" id="1193182.BN11_830002"/>
<keyword evidence="3" id="KW-1185">Reference proteome</keyword>
<proteinExistence type="predicted"/>
<organism evidence="2 3">
    <name type="scientific">Nostocoides australiense Ben110</name>
    <dbReference type="NCBI Taxonomy" id="1193182"/>
    <lineage>
        <taxon>Bacteria</taxon>
        <taxon>Bacillati</taxon>
        <taxon>Actinomycetota</taxon>
        <taxon>Actinomycetes</taxon>
        <taxon>Micrococcales</taxon>
        <taxon>Intrasporangiaceae</taxon>
        <taxon>Nostocoides</taxon>
    </lineage>
</organism>
<dbReference type="OrthoDB" id="9797252at2"/>
<dbReference type="Gene3D" id="3.40.50.150">
    <property type="entry name" value="Vaccinia Virus protein VP39"/>
    <property type="match status" value="1"/>
</dbReference>
<dbReference type="AlphaFoldDB" id="W6K4T8"/>
<dbReference type="CDD" id="cd02440">
    <property type="entry name" value="AdoMet_MTases"/>
    <property type="match status" value="1"/>
</dbReference>
<sequence length="240" mass="26070">MTPDPHSAPVDGGVRPSPNIWNHPQLYEWENEAFDPDGLVEAAIAALHPLAGAVVVDIGCGTGFHLPRYAALGAHVIGLEPHMPLTRRAAERVRATREGAAAAIAGAAADLPFASSSVDVALARWAYFFGAGCEPGLAQVARVVRPGGIAAFLDNDATRSTFGHWFTQSHPAYDPVAVQRFWSRQGFSAIGLDTRWECSDRERFEAIVRIEFEPPAADRILAEHAGTAVDYATTLWWRRY</sequence>